<evidence type="ECO:0000259" key="2">
    <source>
        <dbReference type="PROSITE" id="PS50921"/>
    </source>
</evidence>
<dbReference type="InterPro" id="IPR011006">
    <property type="entry name" value="CheY-like_superfamily"/>
</dbReference>
<sequence>MARFRLKDLRSLTVAVVHPPDPECQTILEQLARIGCRTELVWPPEKGLPPKVDVVFAGLFFDSHEQVRSMMRKVDRPAPALICVVDYENPAMLEIVVDIGAVAVTSKPVRSFGIMTNMVVARANQQRQDALRDRAAKLEKKLSGQKQIASAKSILMKVQGISEEDAFDTIRKQAMSKRCSIEDMAEAIIKANDLLSGGKGAV</sequence>
<dbReference type="Proteomes" id="UP000198994">
    <property type="component" value="Unassembled WGS sequence"/>
</dbReference>
<dbReference type="GO" id="GO:0003723">
    <property type="term" value="F:RNA binding"/>
    <property type="evidence" value="ECO:0007669"/>
    <property type="project" value="InterPro"/>
</dbReference>
<dbReference type="Pfam" id="PF21332">
    <property type="entry name" value="AmiR_N"/>
    <property type="match status" value="1"/>
</dbReference>
<reference evidence="4" key="1">
    <citation type="submission" date="2016-10" db="EMBL/GenBank/DDBJ databases">
        <authorList>
            <person name="Varghese N."/>
            <person name="Submissions S."/>
        </authorList>
    </citation>
    <scope>NUCLEOTIDE SEQUENCE [LARGE SCALE GENOMIC DNA]</scope>
    <source>
        <strain evidence="4">DSM 10146</strain>
    </source>
</reference>
<name>A0A1G7MH54_9RHOB</name>
<dbReference type="InterPro" id="IPR008327">
    <property type="entry name" value="Sig_transdc_resp-reg_antiterm"/>
</dbReference>
<dbReference type="SMART" id="SM01012">
    <property type="entry name" value="ANTAR"/>
    <property type="match status" value="1"/>
</dbReference>
<feature type="coiled-coil region" evidence="1">
    <location>
        <begin position="121"/>
        <end position="148"/>
    </location>
</feature>
<dbReference type="Gene3D" id="3.40.50.2300">
    <property type="match status" value="1"/>
</dbReference>
<dbReference type="AlphaFoldDB" id="A0A1G7MH54"/>
<gene>
    <name evidence="3" type="ORF">SAMN04488105_13519</name>
</gene>
<feature type="domain" description="ANTAR" evidence="2">
    <location>
        <begin position="128"/>
        <end position="189"/>
    </location>
</feature>
<dbReference type="PIRSF" id="PIRSF036382">
    <property type="entry name" value="RR_antiterm"/>
    <property type="match status" value="1"/>
</dbReference>
<dbReference type="PROSITE" id="PS50921">
    <property type="entry name" value="ANTAR"/>
    <property type="match status" value="1"/>
</dbReference>
<evidence type="ECO:0000313" key="3">
    <source>
        <dbReference type="EMBL" id="SDF61162.1"/>
    </source>
</evidence>
<accession>A0A1G7MH54</accession>
<keyword evidence="4" id="KW-1185">Reference proteome</keyword>
<dbReference type="Gene3D" id="1.10.10.10">
    <property type="entry name" value="Winged helix-like DNA-binding domain superfamily/Winged helix DNA-binding domain"/>
    <property type="match status" value="1"/>
</dbReference>
<dbReference type="Pfam" id="PF03861">
    <property type="entry name" value="ANTAR"/>
    <property type="match status" value="1"/>
</dbReference>
<dbReference type="InterPro" id="IPR049021">
    <property type="entry name" value="AmiR_N"/>
</dbReference>
<organism evidence="3 4">
    <name type="scientific">Salipiger thiooxidans</name>
    <dbReference type="NCBI Taxonomy" id="282683"/>
    <lineage>
        <taxon>Bacteria</taxon>
        <taxon>Pseudomonadati</taxon>
        <taxon>Pseudomonadota</taxon>
        <taxon>Alphaproteobacteria</taxon>
        <taxon>Rhodobacterales</taxon>
        <taxon>Roseobacteraceae</taxon>
        <taxon>Salipiger</taxon>
    </lineage>
</organism>
<protein>
    <submittedName>
        <fullName evidence="3">Two-component response regulator, AmiR/NasT family, consists of REC and RNA-binding antiterminator (ANTAR) domains</fullName>
    </submittedName>
</protein>
<dbReference type="InterPro" id="IPR005561">
    <property type="entry name" value="ANTAR"/>
</dbReference>
<dbReference type="STRING" id="282683.SAMN04488105_13519"/>
<dbReference type="RefSeq" id="WP_089964111.1">
    <property type="nucleotide sequence ID" value="NZ_FNAV01000035.1"/>
</dbReference>
<dbReference type="SUPFAM" id="SSF52172">
    <property type="entry name" value="CheY-like"/>
    <property type="match status" value="1"/>
</dbReference>
<keyword evidence="1" id="KW-0175">Coiled coil</keyword>
<proteinExistence type="predicted"/>
<evidence type="ECO:0000256" key="1">
    <source>
        <dbReference type="SAM" id="Coils"/>
    </source>
</evidence>
<dbReference type="InterPro" id="IPR036388">
    <property type="entry name" value="WH-like_DNA-bd_sf"/>
</dbReference>
<dbReference type="OrthoDB" id="6159164at2"/>
<dbReference type="EMBL" id="FNAV01000035">
    <property type="protein sequence ID" value="SDF61162.1"/>
    <property type="molecule type" value="Genomic_DNA"/>
</dbReference>
<evidence type="ECO:0000313" key="4">
    <source>
        <dbReference type="Proteomes" id="UP000198994"/>
    </source>
</evidence>